<comment type="similarity">
    <text evidence="2 8">Belongs to the cytochrome P450 family.</text>
</comment>
<dbReference type="EMBL" id="CAJFCV020000004">
    <property type="protein sequence ID" value="CAG9113308.1"/>
    <property type="molecule type" value="Genomic_DNA"/>
</dbReference>
<gene>
    <name evidence="10" type="ORF">BXYJ_LOCUS8090</name>
</gene>
<dbReference type="GO" id="GO:0006082">
    <property type="term" value="P:organic acid metabolic process"/>
    <property type="evidence" value="ECO:0007669"/>
    <property type="project" value="TreeGrafter"/>
</dbReference>
<dbReference type="GO" id="GO:0005737">
    <property type="term" value="C:cytoplasm"/>
    <property type="evidence" value="ECO:0007669"/>
    <property type="project" value="TreeGrafter"/>
</dbReference>
<evidence type="ECO:0000313" key="11">
    <source>
        <dbReference type="Proteomes" id="UP000095284"/>
    </source>
</evidence>
<evidence type="ECO:0000313" key="10">
    <source>
        <dbReference type="EMBL" id="CAD5224531.1"/>
    </source>
</evidence>
<dbReference type="PROSITE" id="PS00086">
    <property type="entry name" value="CYTOCHROME_P450"/>
    <property type="match status" value="1"/>
</dbReference>
<evidence type="ECO:0000256" key="3">
    <source>
        <dbReference type="ARBA" id="ARBA00022723"/>
    </source>
</evidence>
<dbReference type="Proteomes" id="UP000582659">
    <property type="component" value="Unassembled WGS sequence"/>
</dbReference>
<keyword evidence="7 8" id="KW-0349">Heme</keyword>
<feature type="chain" id="PRO_5035399437" evidence="9">
    <location>
        <begin position="24"/>
        <end position="492"/>
    </location>
</feature>
<evidence type="ECO:0000313" key="13">
    <source>
        <dbReference type="WBParaSite" id="BXY_0170600.1"/>
    </source>
</evidence>
<accession>A0A1I7RLX1</accession>
<dbReference type="GO" id="GO:0006805">
    <property type="term" value="P:xenobiotic metabolic process"/>
    <property type="evidence" value="ECO:0007669"/>
    <property type="project" value="TreeGrafter"/>
</dbReference>
<dbReference type="PANTHER" id="PTHR24300:SF375">
    <property type="entry name" value="CYTOCHROME P450 FAMILY"/>
    <property type="match status" value="1"/>
</dbReference>
<dbReference type="InterPro" id="IPR001128">
    <property type="entry name" value="Cyt_P450"/>
</dbReference>
<keyword evidence="9" id="KW-0732">Signal</keyword>
<feature type="signal peptide" evidence="9">
    <location>
        <begin position="1"/>
        <end position="23"/>
    </location>
</feature>
<dbReference type="Proteomes" id="UP000659654">
    <property type="component" value="Unassembled WGS sequence"/>
</dbReference>
<evidence type="ECO:0000256" key="2">
    <source>
        <dbReference type="ARBA" id="ARBA00010617"/>
    </source>
</evidence>
<dbReference type="CDD" id="cd20617">
    <property type="entry name" value="CYP1_2-like"/>
    <property type="match status" value="1"/>
</dbReference>
<keyword evidence="6 8" id="KW-0503">Monooxygenase</keyword>
<organism evidence="11 13">
    <name type="scientific">Bursaphelenchus xylophilus</name>
    <name type="common">Pinewood nematode worm</name>
    <name type="synonym">Aphelenchoides xylophilus</name>
    <dbReference type="NCBI Taxonomy" id="6326"/>
    <lineage>
        <taxon>Eukaryota</taxon>
        <taxon>Metazoa</taxon>
        <taxon>Ecdysozoa</taxon>
        <taxon>Nematoda</taxon>
        <taxon>Chromadorea</taxon>
        <taxon>Rhabditida</taxon>
        <taxon>Tylenchina</taxon>
        <taxon>Tylenchomorpha</taxon>
        <taxon>Aphelenchoidea</taxon>
        <taxon>Aphelenchoididae</taxon>
        <taxon>Bursaphelenchus</taxon>
    </lineage>
</organism>
<proteinExistence type="inferred from homology"/>
<dbReference type="PRINTS" id="PR00463">
    <property type="entry name" value="EP450I"/>
</dbReference>
<evidence type="ECO:0000256" key="7">
    <source>
        <dbReference type="PIRSR" id="PIRSR602401-1"/>
    </source>
</evidence>
<keyword evidence="5 7" id="KW-0408">Iron</keyword>
<comment type="cofactor">
    <cofactor evidence="1 7">
        <name>heme</name>
        <dbReference type="ChEBI" id="CHEBI:30413"/>
    </cofactor>
</comment>
<dbReference type="GO" id="GO:0016712">
    <property type="term" value="F:oxidoreductase activity, acting on paired donors, with incorporation or reduction of molecular oxygen, reduced flavin or flavoprotein as one donor, and incorporation of one atom of oxygen"/>
    <property type="evidence" value="ECO:0007669"/>
    <property type="project" value="TreeGrafter"/>
</dbReference>
<evidence type="ECO:0000256" key="9">
    <source>
        <dbReference type="SAM" id="SignalP"/>
    </source>
</evidence>
<dbReference type="InterPro" id="IPR050182">
    <property type="entry name" value="Cytochrome_P450_fam2"/>
</dbReference>
<sequence length="492" mass="57519">MIFWLLILLLALLLFYNFHYKRRNLPPGPTPWPFVGNALTLSRTNRWETKFLEWSRTYGSTFTYWLGELPVVAVCDYADMQQYFVKQADLFSDRYNQHLTRLRFGEYGILMTNGAVWREQRRFALKVLRDFGLGKNQMEERILLELDDVIRKTDRICGPEEIDFFKFTDIAVGSVINSIVNGYRFTEENSHEFYRLKDLTKNLMMATRNWRSNLATNNPWLQRFSFFKSKMDIAINYFNEITAFLNQQVAKHLEKIDYSQDLEPNDLIDAFLLERQRRIAAGNEGSFVIRQLNTVVFDLWLAGQETTSSTLTWIIGYLMRFPEVQEKLQKELDTVIGSKRIVRNSDRADLPYTNAVIMECQRCSNILSQNVARSVHQDVEVNGYLLKKGTTIVPQISVLLQNPKIFAEPEKFNPDRFIDQNGKLRQVEELIPFSLGKRICLGEGMARMELFIFTANLFNQYKFESGKVAPSLQKVTGNSMMMKPYSCVVRRR</sequence>
<dbReference type="Pfam" id="PF00067">
    <property type="entry name" value="p450"/>
    <property type="match status" value="1"/>
</dbReference>
<dbReference type="Gene3D" id="1.10.630.10">
    <property type="entry name" value="Cytochrome P450"/>
    <property type="match status" value="1"/>
</dbReference>
<dbReference type="InterPro" id="IPR002401">
    <property type="entry name" value="Cyt_P450_E_grp-I"/>
</dbReference>
<evidence type="ECO:0000313" key="12">
    <source>
        <dbReference type="Proteomes" id="UP000659654"/>
    </source>
</evidence>
<name>A0A1I7RLX1_BURXY</name>
<dbReference type="InterPro" id="IPR017972">
    <property type="entry name" value="Cyt_P450_CS"/>
</dbReference>
<dbReference type="Proteomes" id="UP000095284">
    <property type="component" value="Unplaced"/>
</dbReference>
<keyword evidence="12" id="KW-1185">Reference proteome</keyword>
<dbReference type="FunFam" id="1.10.630.10:FF:000036">
    <property type="entry name" value="CYtochrome P450 family"/>
    <property type="match status" value="1"/>
</dbReference>
<evidence type="ECO:0000256" key="6">
    <source>
        <dbReference type="ARBA" id="ARBA00023033"/>
    </source>
</evidence>
<keyword evidence="3 7" id="KW-0479">Metal-binding</keyword>
<feature type="binding site" description="axial binding residue" evidence="7">
    <location>
        <position position="440"/>
    </location>
    <ligand>
        <name>heme</name>
        <dbReference type="ChEBI" id="CHEBI:30413"/>
    </ligand>
    <ligandPart>
        <name>Fe</name>
        <dbReference type="ChEBI" id="CHEBI:18248"/>
    </ligandPart>
</feature>
<evidence type="ECO:0000256" key="8">
    <source>
        <dbReference type="RuleBase" id="RU000461"/>
    </source>
</evidence>
<protein>
    <submittedName>
        <fullName evidence="10">(pine wood nematode) hypothetical protein</fullName>
    </submittedName>
</protein>
<dbReference type="GO" id="GO:0005506">
    <property type="term" value="F:iron ion binding"/>
    <property type="evidence" value="ECO:0007669"/>
    <property type="project" value="InterPro"/>
</dbReference>
<dbReference type="OrthoDB" id="1055148at2759"/>
<dbReference type="AlphaFoldDB" id="A0A1I7RLX1"/>
<dbReference type="eggNOG" id="KOG0156">
    <property type="taxonomic scope" value="Eukaryota"/>
</dbReference>
<evidence type="ECO:0000256" key="5">
    <source>
        <dbReference type="ARBA" id="ARBA00023004"/>
    </source>
</evidence>
<keyword evidence="4 8" id="KW-0560">Oxidoreductase</keyword>
<dbReference type="WBParaSite" id="BXY_0170600.1">
    <property type="protein sequence ID" value="BXY_0170600.1"/>
    <property type="gene ID" value="BXY_0170600"/>
</dbReference>
<dbReference type="PRINTS" id="PR00385">
    <property type="entry name" value="P450"/>
</dbReference>
<reference evidence="13" key="1">
    <citation type="submission" date="2016-11" db="UniProtKB">
        <authorList>
            <consortium name="WormBaseParasite"/>
        </authorList>
    </citation>
    <scope>IDENTIFICATION</scope>
</reference>
<dbReference type="EMBL" id="CAJFDI010000004">
    <property type="protein sequence ID" value="CAD5224531.1"/>
    <property type="molecule type" value="Genomic_DNA"/>
</dbReference>
<dbReference type="SUPFAM" id="SSF48264">
    <property type="entry name" value="Cytochrome P450"/>
    <property type="match status" value="1"/>
</dbReference>
<dbReference type="PANTHER" id="PTHR24300">
    <property type="entry name" value="CYTOCHROME P450 508A4-RELATED"/>
    <property type="match status" value="1"/>
</dbReference>
<dbReference type="InterPro" id="IPR036396">
    <property type="entry name" value="Cyt_P450_sf"/>
</dbReference>
<evidence type="ECO:0000256" key="4">
    <source>
        <dbReference type="ARBA" id="ARBA00023002"/>
    </source>
</evidence>
<reference evidence="10" key="2">
    <citation type="submission" date="2020-09" db="EMBL/GenBank/DDBJ databases">
        <authorList>
            <person name="Kikuchi T."/>
        </authorList>
    </citation>
    <scope>NUCLEOTIDE SEQUENCE</scope>
    <source>
        <strain evidence="10">Ka4C1</strain>
    </source>
</reference>
<evidence type="ECO:0000256" key="1">
    <source>
        <dbReference type="ARBA" id="ARBA00001971"/>
    </source>
</evidence>
<dbReference type="SMR" id="A0A1I7RLX1"/>
<dbReference type="GO" id="GO:0020037">
    <property type="term" value="F:heme binding"/>
    <property type="evidence" value="ECO:0007669"/>
    <property type="project" value="InterPro"/>
</dbReference>